<keyword evidence="3" id="KW-1185">Reference proteome</keyword>
<feature type="compositionally biased region" description="Basic and acidic residues" evidence="1">
    <location>
        <begin position="103"/>
        <end position="135"/>
    </location>
</feature>
<sequence>MEKLVDEVFKNRDKCTRIITSYVCGCKPVVSLVRCQMYLNWRDGIDEDRASFLHISTCGDDVSIWREAEERRDGSEDYPPDTCAHPLPCPCNGMTPGSNCEGSAKRFQESANKETGDIKEQKQREKAEKEAAARK</sequence>
<evidence type="ECO:0000313" key="3">
    <source>
        <dbReference type="Proteomes" id="UP000799750"/>
    </source>
</evidence>
<dbReference type="AlphaFoldDB" id="A0A6A6R4R3"/>
<reference evidence="2" key="1">
    <citation type="journal article" date="2020" name="Stud. Mycol.">
        <title>101 Dothideomycetes genomes: a test case for predicting lifestyles and emergence of pathogens.</title>
        <authorList>
            <person name="Haridas S."/>
            <person name="Albert R."/>
            <person name="Binder M."/>
            <person name="Bloem J."/>
            <person name="Labutti K."/>
            <person name="Salamov A."/>
            <person name="Andreopoulos B."/>
            <person name="Baker S."/>
            <person name="Barry K."/>
            <person name="Bills G."/>
            <person name="Bluhm B."/>
            <person name="Cannon C."/>
            <person name="Castanera R."/>
            <person name="Culley D."/>
            <person name="Daum C."/>
            <person name="Ezra D."/>
            <person name="Gonzalez J."/>
            <person name="Henrissat B."/>
            <person name="Kuo A."/>
            <person name="Liang C."/>
            <person name="Lipzen A."/>
            <person name="Lutzoni F."/>
            <person name="Magnuson J."/>
            <person name="Mondo S."/>
            <person name="Nolan M."/>
            <person name="Ohm R."/>
            <person name="Pangilinan J."/>
            <person name="Park H.-J."/>
            <person name="Ramirez L."/>
            <person name="Alfaro M."/>
            <person name="Sun H."/>
            <person name="Tritt A."/>
            <person name="Yoshinaga Y."/>
            <person name="Zwiers L.-H."/>
            <person name="Turgeon B."/>
            <person name="Goodwin S."/>
            <person name="Spatafora J."/>
            <person name="Crous P."/>
            <person name="Grigoriev I."/>
        </authorList>
    </citation>
    <scope>NUCLEOTIDE SEQUENCE</scope>
    <source>
        <strain evidence="2">CBS 269.34</strain>
    </source>
</reference>
<proteinExistence type="predicted"/>
<accession>A0A6A6R4R3</accession>
<organism evidence="2 3">
    <name type="scientific">Lophium mytilinum</name>
    <dbReference type="NCBI Taxonomy" id="390894"/>
    <lineage>
        <taxon>Eukaryota</taxon>
        <taxon>Fungi</taxon>
        <taxon>Dikarya</taxon>
        <taxon>Ascomycota</taxon>
        <taxon>Pezizomycotina</taxon>
        <taxon>Dothideomycetes</taxon>
        <taxon>Pleosporomycetidae</taxon>
        <taxon>Mytilinidiales</taxon>
        <taxon>Mytilinidiaceae</taxon>
        <taxon>Lophium</taxon>
    </lineage>
</organism>
<feature type="region of interest" description="Disordered" evidence="1">
    <location>
        <begin position="102"/>
        <end position="135"/>
    </location>
</feature>
<gene>
    <name evidence="2" type="ORF">BU16DRAFT_268773</name>
</gene>
<dbReference type="EMBL" id="MU004184">
    <property type="protein sequence ID" value="KAF2499362.1"/>
    <property type="molecule type" value="Genomic_DNA"/>
</dbReference>
<protein>
    <submittedName>
        <fullName evidence="2">Uncharacterized protein</fullName>
    </submittedName>
</protein>
<dbReference type="Proteomes" id="UP000799750">
    <property type="component" value="Unassembled WGS sequence"/>
</dbReference>
<evidence type="ECO:0000256" key="1">
    <source>
        <dbReference type="SAM" id="MobiDB-lite"/>
    </source>
</evidence>
<name>A0A6A6R4R3_9PEZI</name>
<evidence type="ECO:0000313" key="2">
    <source>
        <dbReference type="EMBL" id="KAF2499362.1"/>
    </source>
</evidence>